<dbReference type="OrthoDB" id="4463870at2"/>
<dbReference type="RefSeq" id="WP_072950191.1">
    <property type="nucleotide sequence ID" value="NZ_FNSV01000005.1"/>
</dbReference>
<dbReference type="EMBL" id="FNSV01000005">
    <property type="protein sequence ID" value="SEB75522.1"/>
    <property type="molecule type" value="Genomic_DNA"/>
</dbReference>
<proteinExistence type="predicted"/>
<feature type="region of interest" description="Disordered" evidence="1">
    <location>
        <begin position="1"/>
        <end position="21"/>
    </location>
</feature>
<evidence type="ECO:0000313" key="2">
    <source>
        <dbReference type="EMBL" id="SEB75522.1"/>
    </source>
</evidence>
<name>A0A1H4LZA2_9NOCA</name>
<evidence type="ECO:0000313" key="3">
    <source>
        <dbReference type="Proteomes" id="UP000183561"/>
    </source>
</evidence>
<gene>
    <name evidence="2" type="ORF">SAMN04490239_1523</name>
</gene>
<reference evidence="3" key="1">
    <citation type="submission" date="2016-10" db="EMBL/GenBank/DDBJ databases">
        <authorList>
            <person name="Varghese N."/>
            <person name="Submissions S."/>
        </authorList>
    </citation>
    <scope>NUCLEOTIDE SEQUENCE [LARGE SCALE GENOMIC DNA]</scope>
    <source>
        <strain evidence="3">DSM 44498</strain>
    </source>
</reference>
<sequence length="88" mass="9437">MPEKKDHSPSPEPGPLGAGARVLVRRPAVPAQTGRIIEDYAELTDTEERGHAWAPVHRWAIALDDGRRLVFADTDDLTADPSTPGSAG</sequence>
<accession>A0A1H4LZA2</accession>
<evidence type="ECO:0000256" key="1">
    <source>
        <dbReference type="SAM" id="MobiDB-lite"/>
    </source>
</evidence>
<protein>
    <submittedName>
        <fullName evidence="2">Uncharacterized protein</fullName>
    </submittedName>
</protein>
<dbReference type="AlphaFoldDB" id="A0A1H4LZA2"/>
<dbReference type="Proteomes" id="UP000183561">
    <property type="component" value="Unassembled WGS sequence"/>
</dbReference>
<organism evidence="2 3">
    <name type="scientific">Rhodococcus koreensis</name>
    <dbReference type="NCBI Taxonomy" id="99653"/>
    <lineage>
        <taxon>Bacteria</taxon>
        <taxon>Bacillati</taxon>
        <taxon>Actinomycetota</taxon>
        <taxon>Actinomycetes</taxon>
        <taxon>Mycobacteriales</taxon>
        <taxon>Nocardiaceae</taxon>
        <taxon>Rhodococcus</taxon>
    </lineage>
</organism>
<keyword evidence="3" id="KW-1185">Reference proteome</keyword>